<dbReference type="OrthoDB" id="73875at2759"/>
<dbReference type="GO" id="GO:0006032">
    <property type="term" value="P:chitin catabolic process"/>
    <property type="evidence" value="ECO:0007669"/>
    <property type="project" value="UniProtKB-KW"/>
</dbReference>
<dbReference type="Proteomes" id="UP000807716">
    <property type="component" value="Unassembled WGS sequence"/>
</dbReference>
<keyword evidence="2 7" id="KW-0378">Hydrolase</keyword>
<evidence type="ECO:0000256" key="4">
    <source>
        <dbReference type="ARBA" id="ARBA00023277"/>
    </source>
</evidence>
<evidence type="ECO:0000256" key="7">
    <source>
        <dbReference type="RuleBase" id="RU000489"/>
    </source>
</evidence>
<dbReference type="GO" id="GO:0008843">
    <property type="term" value="F:endochitinase activity"/>
    <property type="evidence" value="ECO:0007669"/>
    <property type="project" value="UniProtKB-EC"/>
</dbReference>
<reference evidence="10" key="1">
    <citation type="journal article" date="2020" name="Fungal Divers.">
        <title>Resolving the Mortierellaceae phylogeny through synthesis of multi-gene phylogenetics and phylogenomics.</title>
        <authorList>
            <person name="Vandepol N."/>
            <person name="Liber J."/>
            <person name="Desiro A."/>
            <person name="Na H."/>
            <person name="Kennedy M."/>
            <person name="Barry K."/>
            <person name="Grigoriev I.V."/>
            <person name="Miller A.N."/>
            <person name="O'Donnell K."/>
            <person name="Stajich J.E."/>
            <person name="Bonito G."/>
        </authorList>
    </citation>
    <scope>NUCLEOTIDE SEQUENCE</scope>
    <source>
        <strain evidence="10">BC1065</strain>
    </source>
</reference>
<evidence type="ECO:0000256" key="2">
    <source>
        <dbReference type="ARBA" id="ARBA00022801"/>
    </source>
</evidence>
<dbReference type="Pfam" id="PF00704">
    <property type="entry name" value="Glyco_hydro_18"/>
    <property type="match status" value="1"/>
</dbReference>
<gene>
    <name evidence="10" type="ORF">DFQ27_001837</name>
</gene>
<dbReference type="InterPro" id="IPR001223">
    <property type="entry name" value="Glyco_hydro18_cat"/>
</dbReference>
<dbReference type="InterPro" id="IPR017853">
    <property type="entry name" value="GH"/>
</dbReference>
<sequence>MVPVAKELFRNKTQNHNLGINDRFNLTLRPIGPGSPPNPLWIANKGVPKAAPANESRQLLSIGYFPGWTQYRGISNKACQQRPYLPSAIPWTSLDYVMFAFAYFDDAAKLYPADSGDEELYFQINKLKQATNTRVLLSVGGWSFTHPASTDAEDTRHRFENMARSPKLRQQFIASCITFCEYYGFDGIDIDWEYPSKALRPFVTQLFQEMRRAFDNHGHGLVLTIAGAAFKEGVQGFEFDKIANAIDFFMIMAYDLYGADDKSGIVNIHTSLEQMPTEHHSGHSVQGAIELYIDSGVPRSKIVLGMALYGNTFTLTHQQQVTPGIAHFRTVGAATDCTESPGEIAYNEIAALISHHRPQWDPNARAFYMVYGPHNDTWAGYDDRPSVDLKLQLATENELDGIMWWSLDQDLDRTSAWAGASIHKRRDPQVLLVAPVASDAPLLLPVDNLQVDAGCLALVQPPGNLSAISQSQLGQPGLVVYAAQKRTHCPALVQLPLALPPTPLGNTVFVKCPVIEGCPAFKDAYQAYTLKASLAPSSYFFGELNLVRATTRDRDDPTAASLPV</sequence>
<protein>
    <recommendedName>
        <fullName evidence="9">GH18 domain-containing protein</fullName>
    </recommendedName>
</protein>
<dbReference type="EMBL" id="JAAAJB010000165">
    <property type="protein sequence ID" value="KAG0263262.1"/>
    <property type="molecule type" value="Genomic_DNA"/>
</dbReference>
<comment type="caution">
    <text evidence="10">The sequence shown here is derived from an EMBL/GenBank/DDBJ whole genome shotgun (WGS) entry which is preliminary data.</text>
</comment>
<keyword evidence="3" id="KW-0146">Chitin degradation</keyword>
<comment type="catalytic activity">
    <reaction evidence="1">
        <text>Random endo-hydrolysis of N-acetyl-beta-D-glucosaminide (1-&gt;4)-beta-linkages in chitin and chitodextrins.</text>
        <dbReference type="EC" id="3.2.1.14"/>
    </reaction>
</comment>
<dbReference type="PANTHER" id="PTHR11177">
    <property type="entry name" value="CHITINASE"/>
    <property type="match status" value="1"/>
</dbReference>
<name>A0A9P6QB36_9FUNG</name>
<accession>A0A9P6QB36</accession>
<dbReference type="SMART" id="SM00636">
    <property type="entry name" value="Glyco_18"/>
    <property type="match status" value="1"/>
</dbReference>
<dbReference type="InterPro" id="IPR001579">
    <property type="entry name" value="Glyco_hydro_18_chit_AS"/>
</dbReference>
<evidence type="ECO:0000256" key="8">
    <source>
        <dbReference type="RuleBase" id="RU004453"/>
    </source>
</evidence>
<dbReference type="GO" id="GO:0000272">
    <property type="term" value="P:polysaccharide catabolic process"/>
    <property type="evidence" value="ECO:0007669"/>
    <property type="project" value="UniProtKB-KW"/>
</dbReference>
<comment type="similarity">
    <text evidence="8">Belongs to the glycosyl hydrolase 18 family.</text>
</comment>
<dbReference type="InterPro" id="IPR050314">
    <property type="entry name" value="Glycosyl_Hydrlase_18"/>
</dbReference>
<dbReference type="PROSITE" id="PS51910">
    <property type="entry name" value="GH18_2"/>
    <property type="match status" value="1"/>
</dbReference>
<evidence type="ECO:0000256" key="5">
    <source>
        <dbReference type="ARBA" id="ARBA00023295"/>
    </source>
</evidence>
<organism evidence="10 11">
    <name type="scientific">Actinomortierella ambigua</name>
    <dbReference type="NCBI Taxonomy" id="1343610"/>
    <lineage>
        <taxon>Eukaryota</taxon>
        <taxon>Fungi</taxon>
        <taxon>Fungi incertae sedis</taxon>
        <taxon>Mucoromycota</taxon>
        <taxon>Mortierellomycotina</taxon>
        <taxon>Mortierellomycetes</taxon>
        <taxon>Mortierellales</taxon>
        <taxon>Mortierellaceae</taxon>
        <taxon>Actinomortierella</taxon>
    </lineage>
</organism>
<dbReference type="SUPFAM" id="SSF51445">
    <property type="entry name" value="(Trans)glycosidases"/>
    <property type="match status" value="1"/>
</dbReference>
<dbReference type="PANTHER" id="PTHR11177:SF317">
    <property type="entry name" value="CHITINASE 12-RELATED"/>
    <property type="match status" value="1"/>
</dbReference>
<keyword evidence="4" id="KW-0119">Carbohydrate metabolism</keyword>
<evidence type="ECO:0000259" key="9">
    <source>
        <dbReference type="PROSITE" id="PS51910"/>
    </source>
</evidence>
<dbReference type="GO" id="GO:0005576">
    <property type="term" value="C:extracellular region"/>
    <property type="evidence" value="ECO:0007669"/>
    <property type="project" value="TreeGrafter"/>
</dbReference>
<dbReference type="InterPro" id="IPR029070">
    <property type="entry name" value="Chitinase_insertion_sf"/>
</dbReference>
<evidence type="ECO:0000256" key="3">
    <source>
        <dbReference type="ARBA" id="ARBA00023024"/>
    </source>
</evidence>
<proteinExistence type="inferred from homology"/>
<dbReference type="Gene3D" id="3.10.50.10">
    <property type="match status" value="1"/>
</dbReference>
<dbReference type="GO" id="GO:0008061">
    <property type="term" value="F:chitin binding"/>
    <property type="evidence" value="ECO:0007669"/>
    <property type="project" value="InterPro"/>
</dbReference>
<dbReference type="PROSITE" id="PS01095">
    <property type="entry name" value="GH18_1"/>
    <property type="match status" value="1"/>
</dbReference>
<evidence type="ECO:0000256" key="1">
    <source>
        <dbReference type="ARBA" id="ARBA00000822"/>
    </source>
</evidence>
<evidence type="ECO:0000313" key="10">
    <source>
        <dbReference type="EMBL" id="KAG0263262.1"/>
    </source>
</evidence>
<keyword evidence="11" id="KW-1185">Reference proteome</keyword>
<evidence type="ECO:0000256" key="6">
    <source>
        <dbReference type="ARBA" id="ARBA00023326"/>
    </source>
</evidence>
<keyword evidence="6" id="KW-0624">Polysaccharide degradation</keyword>
<keyword evidence="5 7" id="KW-0326">Glycosidase</keyword>
<dbReference type="SUPFAM" id="SSF54556">
    <property type="entry name" value="Chitinase insertion domain"/>
    <property type="match status" value="1"/>
</dbReference>
<dbReference type="AlphaFoldDB" id="A0A9P6QB36"/>
<feature type="domain" description="GH18" evidence="9">
    <location>
        <begin position="59"/>
        <end position="430"/>
    </location>
</feature>
<dbReference type="InterPro" id="IPR011583">
    <property type="entry name" value="Chitinase_II/V-like_cat"/>
</dbReference>
<evidence type="ECO:0000313" key="11">
    <source>
        <dbReference type="Proteomes" id="UP000807716"/>
    </source>
</evidence>
<dbReference type="Gene3D" id="3.20.20.80">
    <property type="entry name" value="Glycosidases"/>
    <property type="match status" value="1"/>
</dbReference>